<reference evidence="23" key="1">
    <citation type="submission" date="2025-08" db="UniProtKB">
        <authorList>
            <consortium name="RefSeq"/>
        </authorList>
    </citation>
    <scope>IDENTIFICATION</scope>
    <source>
        <tissue evidence="23">Sperm</tissue>
    </source>
</reference>
<dbReference type="Pfam" id="PF23093">
    <property type="entry name" value="GBD_Tenm3"/>
    <property type="match status" value="1"/>
</dbReference>
<dbReference type="SUPFAM" id="SSF101898">
    <property type="entry name" value="NHL repeat"/>
    <property type="match status" value="2"/>
</dbReference>
<evidence type="ECO:0000256" key="1">
    <source>
        <dbReference type="ARBA" id="ARBA00004123"/>
    </source>
</evidence>
<dbReference type="PROSITE" id="PS00022">
    <property type="entry name" value="EGF_1"/>
    <property type="match status" value="4"/>
</dbReference>
<dbReference type="GO" id="GO:0005886">
    <property type="term" value="C:plasma membrane"/>
    <property type="evidence" value="ECO:0007669"/>
    <property type="project" value="UniProtKB-SubCell"/>
</dbReference>
<dbReference type="Pfam" id="PF25024">
    <property type="entry name" value="EGF_TEN"/>
    <property type="match status" value="1"/>
</dbReference>
<dbReference type="InterPro" id="IPR028916">
    <property type="entry name" value="Tox-GHH_dom"/>
</dbReference>
<dbReference type="GO" id="GO:0046982">
    <property type="term" value="F:protein heterodimerization activity"/>
    <property type="evidence" value="ECO:0007669"/>
    <property type="project" value="TreeGrafter"/>
</dbReference>
<dbReference type="GO" id="GO:0043005">
    <property type="term" value="C:neuron projection"/>
    <property type="evidence" value="ECO:0007669"/>
    <property type="project" value="TreeGrafter"/>
</dbReference>
<dbReference type="PANTHER" id="PTHR11219">
    <property type="entry name" value="TENEURIN AND N-ACETYLGLUCOSAMINE-1-PHOSPHODIESTER ALPHA-N-ACETYLGLUCOSAMINIDASE"/>
    <property type="match status" value="1"/>
</dbReference>
<dbReference type="GO" id="GO:0007157">
    <property type="term" value="P:heterophilic cell-cell adhesion via plasma membrane cell adhesion molecules"/>
    <property type="evidence" value="ECO:0007669"/>
    <property type="project" value="TreeGrafter"/>
</dbReference>
<proteinExistence type="inferred from homology"/>
<dbReference type="PROSITE" id="PS51361">
    <property type="entry name" value="TENEURIN_N"/>
    <property type="match status" value="1"/>
</dbReference>
<evidence type="ECO:0000259" key="21">
    <source>
        <dbReference type="PROSITE" id="PS51361"/>
    </source>
</evidence>
<keyword evidence="11 19" id="KW-1133">Transmembrane helix</keyword>
<dbReference type="GO" id="GO:0007165">
    <property type="term" value="P:signal transduction"/>
    <property type="evidence" value="ECO:0007669"/>
    <property type="project" value="InterPro"/>
</dbReference>
<dbReference type="InterPro" id="IPR056820">
    <property type="entry name" value="TEN_TTR-like"/>
</dbReference>
<feature type="disulfide bond" evidence="17">
    <location>
        <begin position="772"/>
        <end position="782"/>
    </location>
</feature>
<dbReference type="GO" id="GO:0042803">
    <property type="term" value="F:protein homodimerization activity"/>
    <property type="evidence" value="ECO:0007669"/>
    <property type="project" value="TreeGrafter"/>
</dbReference>
<feature type="compositionally biased region" description="Basic and acidic residues" evidence="18">
    <location>
        <begin position="110"/>
        <end position="119"/>
    </location>
</feature>
<dbReference type="Pfam" id="PF25020">
    <property type="entry name" value="TTR_TEN1-4"/>
    <property type="match status" value="1"/>
</dbReference>
<evidence type="ECO:0000256" key="16">
    <source>
        <dbReference type="ARBA" id="ARBA00023273"/>
    </source>
</evidence>
<evidence type="ECO:0000256" key="6">
    <source>
        <dbReference type="ARBA" id="ARBA00022475"/>
    </source>
</evidence>
<dbReference type="InterPro" id="IPR051216">
    <property type="entry name" value="Teneurin"/>
</dbReference>
<dbReference type="PROSITE" id="PS50026">
    <property type="entry name" value="EGF_3"/>
    <property type="match status" value="1"/>
</dbReference>
<keyword evidence="7" id="KW-0963">Cytoplasm</keyword>
<evidence type="ECO:0000313" key="23">
    <source>
        <dbReference type="RefSeq" id="XP_032813607.1"/>
    </source>
</evidence>
<evidence type="ECO:0000259" key="20">
    <source>
        <dbReference type="PROSITE" id="PS50026"/>
    </source>
</evidence>
<feature type="transmembrane region" description="Helical" evidence="19">
    <location>
        <begin position="356"/>
        <end position="381"/>
    </location>
</feature>
<evidence type="ECO:0000256" key="7">
    <source>
        <dbReference type="ARBA" id="ARBA00022490"/>
    </source>
</evidence>
<dbReference type="KEGG" id="pmrn:116944204"/>
<protein>
    <submittedName>
        <fullName evidence="23">Teneurin-3-like isoform X1</fullName>
    </submittedName>
</protein>
<evidence type="ECO:0000256" key="11">
    <source>
        <dbReference type="ARBA" id="ARBA00022989"/>
    </source>
</evidence>
<dbReference type="Pfam" id="PF24329">
    <property type="entry name" value="FN-plug_TEN1-4"/>
    <property type="match status" value="1"/>
</dbReference>
<gene>
    <name evidence="23" type="primary">LOC116944204</name>
</gene>
<evidence type="ECO:0000256" key="3">
    <source>
        <dbReference type="ARBA" id="ARBA00004316"/>
    </source>
</evidence>
<dbReference type="Gene3D" id="2.10.25.10">
    <property type="entry name" value="Laminin"/>
    <property type="match status" value="6"/>
</dbReference>
<keyword evidence="15" id="KW-0539">Nucleus</keyword>
<dbReference type="FunFam" id="2.120.10.30:FF:000005">
    <property type="entry name" value="Teneurin transmembrane protein 4"/>
    <property type="match status" value="1"/>
</dbReference>
<dbReference type="Pfam" id="PF15636">
    <property type="entry name" value="Tox-GHH"/>
    <property type="match status" value="1"/>
</dbReference>
<comment type="caution">
    <text evidence="17">Lacks conserved residue(s) required for the propagation of feature annotation.</text>
</comment>
<dbReference type="Pfam" id="PF25021">
    <property type="entry name" value="TEN_NHL"/>
    <property type="match status" value="1"/>
</dbReference>
<evidence type="ECO:0000256" key="4">
    <source>
        <dbReference type="ARBA" id="ARBA00004496"/>
    </source>
</evidence>
<dbReference type="InterPro" id="IPR009471">
    <property type="entry name" value="Ten_N"/>
</dbReference>
<dbReference type="SUPFAM" id="SSF49464">
    <property type="entry name" value="Carboxypeptidase regulatory domain-like"/>
    <property type="match status" value="1"/>
</dbReference>
<evidence type="ECO:0000256" key="14">
    <source>
        <dbReference type="ARBA" id="ARBA00023180"/>
    </source>
</evidence>
<dbReference type="NCBIfam" id="TIGR03696">
    <property type="entry name" value="Rhs_assc_core"/>
    <property type="match status" value="1"/>
</dbReference>
<keyword evidence="9 19" id="KW-0812">Transmembrane</keyword>
<dbReference type="InterPro" id="IPR006530">
    <property type="entry name" value="YD"/>
</dbReference>
<dbReference type="FunFam" id="2.10.25.10:FF:000013">
    <property type="entry name" value="Teneurin transmembrane protein 4"/>
    <property type="match status" value="1"/>
</dbReference>
<dbReference type="Proteomes" id="UP001318040">
    <property type="component" value="Chromosome 20"/>
</dbReference>
<dbReference type="InterPro" id="IPR000742">
    <property type="entry name" value="EGF"/>
</dbReference>
<name>A0AAJ7WXP0_PETMA</name>
<keyword evidence="22" id="KW-1185">Reference proteome</keyword>
<feature type="compositionally biased region" description="Polar residues" evidence="18">
    <location>
        <begin position="122"/>
        <end position="134"/>
    </location>
</feature>
<keyword evidence="14" id="KW-0325">Glycoprotein</keyword>
<evidence type="ECO:0000256" key="9">
    <source>
        <dbReference type="ARBA" id="ARBA00022692"/>
    </source>
</evidence>
<dbReference type="PROSITE" id="PS01186">
    <property type="entry name" value="EGF_2"/>
    <property type="match status" value="3"/>
</dbReference>
<dbReference type="InterPro" id="IPR056823">
    <property type="entry name" value="TEN-like_YD-shell"/>
</dbReference>
<dbReference type="FunFam" id="2.120.10.30:FF:000006">
    <property type="entry name" value="Teneurin transmembrane protein 4"/>
    <property type="match status" value="1"/>
</dbReference>
<evidence type="ECO:0000256" key="12">
    <source>
        <dbReference type="ARBA" id="ARBA00023136"/>
    </source>
</evidence>
<feature type="domain" description="EGF-like" evidence="20">
    <location>
        <begin position="768"/>
        <end position="803"/>
    </location>
</feature>
<evidence type="ECO:0000256" key="10">
    <source>
        <dbReference type="ARBA" id="ARBA00022737"/>
    </source>
</evidence>
<dbReference type="InterPro" id="IPR011042">
    <property type="entry name" value="6-blade_b-propeller_TolB-like"/>
</dbReference>
<dbReference type="Pfam" id="PF25023">
    <property type="entry name" value="TEN_YD-shell"/>
    <property type="match status" value="1"/>
</dbReference>
<keyword evidence="13 17" id="KW-1015">Disulfide bond</keyword>
<dbReference type="FunFam" id="2.10.25.10:FF:000016">
    <property type="entry name" value="Teneurin transmembrane protein 2"/>
    <property type="match status" value="1"/>
</dbReference>
<feature type="disulfide bond" evidence="17">
    <location>
        <begin position="793"/>
        <end position="802"/>
    </location>
</feature>
<dbReference type="GO" id="GO:0005737">
    <property type="term" value="C:cytoplasm"/>
    <property type="evidence" value="ECO:0007669"/>
    <property type="project" value="UniProtKB-SubCell"/>
</dbReference>
<keyword evidence="12 19" id="KW-0472">Membrane</keyword>
<dbReference type="InterPro" id="IPR057629">
    <property type="entry name" value="Teneurin1-4_GBD"/>
</dbReference>
<dbReference type="InterPro" id="IPR057627">
    <property type="entry name" value="FN-plug_TEN1-4"/>
</dbReference>
<evidence type="ECO:0000256" key="13">
    <source>
        <dbReference type="ARBA" id="ARBA00023157"/>
    </source>
</evidence>
<keyword evidence="8 17" id="KW-0245">EGF-like domain</keyword>
<dbReference type="Pfam" id="PF06484">
    <property type="entry name" value="Ten_N"/>
    <property type="match status" value="1"/>
</dbReference>
<dbReference type="GO" id="GO:0005634">
    <property type="term" value="C:nucleus"/>
    <property type="evidence" value="ECO:0007669"/>
    <property type="project" value="UniProtKB-SubCell"/>
</dbReference>
<evidence type="ECO:0000256" key="18">
    <source>
        <dbReference type="SAM" id="MobiDB-lite"/>
    </source>
</evidence>
<dbReference type="Gene3D" id="2.180.10.10">
    <property type="entry name" value="RHS repeat-associated core"/>
    <property type="match status" value="2"/>
</dbReference>
<feature type="domain" description="Teneurin N-terminal" evidence="21">
    <location>
        <begin position="298"/>
        <end position="356"/>
    </location>
</feature>
<evidence type="ECO:0000256" key="19">
    <source>
        <dbReference type="SAM" id="Phobius"/>
    </source>
</evidence>
<dbReference type="GO" id="GO:0048666">
    <property type="term" value="P:neuron development"/>
    <property type="evidence" value="ECO:0007669"/>
    <property type="project" value="TreeGrafter"/>
</dbReference>
<dbReference type="SMART" id="SM00181">
    <property type="entry name" value="EGF"/>
    <property type="match status" value="8"/>
</dbReference>
<dbReference type="Gene3D" id="2.120.10.30">
    <property type="entry name" value="TolB, C-terminal domain"/>
    <property type="match status" value="2"/>
</dbReference>
<dbReference type="FunFam" id="2.180.10.10:FF:000007">
    <property type="entry name" value="Si:ch211-12m10.1"/>
    <property type="match status" value="1"/>
</dbReference>
<comment type="similarity">
    <text evidence="5">Belongs to the tenascin family. Teneurin subfamily.</text>
</comment>
<dbReference type="InterPro" id="IPR008969">
    <property type="entry name" value="CarboxyPept-like_regulatory"/>
</dbReference>
<evidence type="ECO:0000256" key="2">
    <source>
        <dbReference type="ARBA" id="ARBA00004162"/>
    </source>
</evidence>
<keyword evidence="10" id="KW-0677">Repeat</keyword>
<evidence type="ECO:0000313" key="22">
    <source>
        <dbReference type="Proteomes" id="UP001318040"/>
    </source>
</evidence>
<dbReference type="InterPro" id="IPR022385">
    <property type="entry name" value="Rhs_assc_core"/>
</dbReference>
<comment type="subcellular location">
    <subcellularLocation>
        <location evidence="2">Cell membrane</location>
        <topology evidence="2">Single-pass membrane protein</topology>
    </subcellularLocation>
    <subcellularLocation>
        <location evidence="3">Cell projection</location>
    </subcellularLocation>
    <subcellularLocation>
        <location evidence="4">Cytoplasm</location>
    </subcellularLocation>
    <subcellularLocation>
        <location evidence="1">Nucleus</location>
    </subcellularLocation>
</comment>
<dbReference type="PANTHER" id="PTHR11219:SF69">
    <property type="entry name" value="TENEURIN-A"/>
    <property type="match status" value="1"/>
</dbReference>
<feature type="compositionally biased region" description="Polar residues" evidence="18">
    <location>
        <begin position="159"/>
        <end position="169"/>
    </location>
</feature>
<evidence type="ECO:0000256" key="8">
    <source>
        <dbReference type="ARBA" id="ARBA00022536"/>
    </source>
</evidence>
<dbReference type="Pfam" id="PF23538">
    <property type="entry name" value="Teneurin_ABD"/>
    <property type="match status" value="1"/>
</dbReference>
<evidence type="ECO:0000256" key="17">
    <source>
        <dbReference type="PROSITE-ProRule" id="PRU00076"/>
    </source>
</evidence>
<dbReference type="InterPro" id="IPR056822">
    <property type="entry name" value="TEN_NHL"/>
</dbReference>
<evidence type="ECO:0000256" key="15">
    <source>
        <dbReference type="ARBA" id="ARBA00023242"/>
    </source>
</evidence>
<dbReference type="RefSeq" id="XP_032813607.1">
    <property type="nucleotide sequence ID" value="XM_032957716.1"/>
</dbReference>
<feature type="region of interest" description="Disordered" evidence="18">
    <location>
        <begin position="394"/>
        <end position="425"/>
    </location>
</feature>
<keyword evidence="16" id="KW-0966">Cell projection</keyword>
<keyword evidence="6" id="KW-1003">Cell membrane</keyword>
<organism evidence="22 23">
    <name type="scientific">Petromyzon marinus</name>
    <name type="common">Sea lamprey</name>
    <dbReference type="NCBI Taxonomy" id="7757"/>
    <lineage>
        <taxon>Eukaryota</taxon>
        <taxon>Metazoa</taxon>
        <taxon>Chordata</taxon>
        <taxon>Craniata</taxon>
        <taxon>Vertebrata</taxon>
        <taxon>Cyclostomata</taxon>
        <taxon>Hyperoartia</taxon>
        <taxon>Petromyzontiformes</taxon>
        <taxon>Petromyzontidae</taxon>
        <taxon>Petromyzon</taxon>
    </lineage>
</organism>
<accession>A0AAJ7WXP0</accession>
<dbReference type="GO" id="GO:0050839">
    <property type="term" value="F:cell adhesion molecule binding"/>
    <property type="evidence" value="ECO:0007669"/>
    <property type="project" value="TreeGrafter"/>
</dbReference>
<feature type="region of interest" description="Disordered" evidence="18">
    <location>
        <begin position="109"/>
        <end position="244"/>
    </location>
</feature>
<sequence length="2741" mass="301105">MDVNEHRPYRSLTQSRMGKEPRHLGPSMEAQSCRGQPPHRLHSEECVALPKKSYSSSETLKAYDQENRLLYDREEELSHQDRLARLWGREVTGGNSCVSSRANSVLTLTDTEHDNKSDNETDPLTPSSHQQPSTMRPPLPPHPNERAQHKLVHAPSQHLPHTSSPQQSLHAPHAATSKHHKAPGLQQQQQQQHGRRASGQLEQQQQQQQQASSVAPAHHNSLGARSSLRERRGSRQVSVQPFRAPEPLHLRESWELVSIPLDSRTTGKQAGMENGQEGLIEMAVFSPAYQDLSYGDGHFAFKVGTSSTPLFGTTGPGYPLGSNTVYSTPPRPLPRGTFPRAAPSLKPAPSACSWRCTALVAITLALALTILLAYFVVLHVYGLDWRLQRPVGEGAAGSPDGPTRGPVVFPGRGKAGGSSTEVSLDSGRLDPGQVVVQDVPPGEFWRSHLHVSQPHFFSFNISIDLDAALGFYGRKGLLPTHTQYDFVEVLDGKRLGRARRSATSGPHAGFTQFLQAGVWHLALYNDGADKEHVALAANVAADAVGGCPGGCHGNGVCLAGICHCNQGFLPPHCSRASCPVLCSGHGQYVRGRCLCHSGWKGAECDIPAWQCTNPACGGHGSCITGVCVCNSGYTGESCEEVMCPHPTCSGKGVCVHGTCICLSGWGGPSCETRKPMCAEQCSGHGLYLSELNTCSCDARFTGADCSTELCPVDCGAHGVCIGGSCHCQEGWGGETCDQKACHRHCAEHGACRDGKCECSQGWNGEHCSVEGCPAMCSGNGECRLAQGSWLCVCVPGWRGPGCDTSMETNCGDGEDNDGDGLADCVDPDCCGLPACQAHSLCQGSPDPRALLPEPPMASLSRPPPGPAATFYERMRFLLGTTHLIPGGNPFLGRSAVVVRGVVQTSEGFPLVGVNITFLNAPQHGYTLTRQDGSFDLMASGGVASTLRFERPPFPTQLRTLWLPWDHFVVMETVVMRREENEIPTCDVSGLPRPSPLLLPSLLPSGPGACEPSGTIVPEIQAVQDIIALPGSDLQLVYLSSRAVGYKSLLTIILTPASIPFNLLKVHLTVAVEGRLFHTWFPATPGLRHTFQWDSTDAYGQPVTGHAQALVSVGYEYEPCPALVIWERRSAVLLALTVDSARLGGWTLSNHHVFDVHSSTVHKGSGESVLVWQLPPVISSVMGNGRRRSISCPSCNGVAEGNKLLAPMGLACAPDGSLYVGDFNFVRRILPSGNVTSVFELRNKDFRHSTNPTHRYYLAVDPVSGWLYLSDTSSRKIYRVRSAAGDGADPVLGGEVVAGTGEQCLPLDETRCGDGGRALNASLANPRGIAVDKHGYIFFVDGSMIRKIDENEIISTVMGFNDLQAGLSLSCDSTMEMSKIRLEWPTALTISPLDNSLYILDNNVVLQVTEDHQVRVAVGRPVHCPFHSTEQPWPIRAARHATLQAPTALAVSHAGVLYISETDEKRIHQVWQVSSDGEMSLLAGATVDCDCNGDLSCDCFAGEEGYAKDARLNSPTALAVCPDATLYIADLGNIRIRAVRQNRPATVADGKYEIASPADQEVYVFSEEGLHLRTQSLVSGDVLYSFSYSAERELLGVSSSSGRTARIRRDSGGAPLRIVLDDSLYLTLTLNVNGALKGVAAPGAELAFLTYHGSSGLLATRSDENGWTTFYTYDGTGRLTNVTSPTGVVSSLRAEAGGSWHRVHVDSSGADEDLTLTTNLSRVDVVYSLDRGTMNTRYVMGYDGSLRMLYPDGLELGLQMEPHVLAGTSSPTASRRNLSLPADGGSSSAEWRLRKEQSHGQIAVLGRKLRVNGRNILSIDFDRETRTEKIYDDHRKFQLRVVYGLLGLPSLWLPGDKLTALNVTYSERGRVAGLQWGSMVEHDHYDSLGRVVTRVFADGKTWSYTYLEKSMVLLLQSQRQYIFEFDAADRLVSVTMPSVARHTLGTVRSIGYYRNVYLPPESNASVFQDFSEDGLLLQTAFMGTGRRVLYKYAKQSRLSEVLYDGTHVTFSHDDATGMLKLVNLQDSTFTSAIRFRLVGPLLNRQIVRFGEEGMVNARFDYSFDSVFRIASMQVVINETPLPIDLYQYDDISGKVEQFGKFAVIYFDIHQIITTAAMTLTKHFDSFGRLKEVQYEVYRSLMFWMVLNYDAMGRVAKCELKIGPYANTTKLAYEYDTDGQLHSVSINNRQSWKYSYDLNGNLHLLNPGNSARLTPLRYDLRDRVSRLGDMRYVVDDDGFLRQRGSELFEYNSNGLLMQVYSKASGWSVQYRYDGLGRRVSRKTNFRQHLQYFYADLANPGRVTHMYNHTNSEIITLYYDLQGHLFSVELNSGDEYYVATDGMGTPLAVFDNAGQVVRYLQYTAYGEIYSDSNPDFQLPIGFHGGLYDPLTMLVHFGWKDYDVLTGRWTSPEIELWKEVSAQPKPFNLYMFQNNNPVSVGRDAHRYVTDVNSWLQTFGFQLHNVVAGYPKLRTESYEPSHRLKTTLAPASSKSLSWVECLANKQLKAFMSLKSLPPHWEPCRPGQRQKSSQRWFTPMSSLLGKGVMIANNHGQIYTDIINIASEDCRKIATVLNSSHYLERFHFTVDGKDTHFFVKSGSSDWDLAVLGVSSGHKLLENGANVSISQSTAIVNGRSRRYMDVSLSVDTLLLNVRYGASPDEERARVLEQARQRALGQAWAHEQQRVRDGEEGGRQWSDGEKRQLLGAGRVAGYEGFYVLPVNQFPELADSANNVQFLRQTEIGRR</sequence>
<evidence type="ECO:0000256" key="5">
    <source>
        <dbReference type="ARBA" id="ARBA00009385"/>
    </source>
</evidence>
<dbReference type="CDD" id="cd00054">
    <property type="entry name" value="EGF_CA"/>
    <property type="match status" value="2"/>
</dbReference>
<dbReference type="NCBIfam" id="TIGR01643">
    <property type="entry name" value="YD_repeat_2x"/>
    <property type="match status" value="1"/>
</dbReference>
<feature type="region of interest" description="Disordered" evidence="18">
    <location>
        <begin position="1"/>
        <end position="41"/>
    </location>
</feature>